<dbReference type="Pfam" id="PF08376">
    <property type="entry name" value="NIT"/>
    <property type="match status" value="1"/>
</dbReference>
<feature type="region of interest" description="Disordered" evidence="8">
    <location>
        <begin position="746"/>
        <end position="1081"/>
    </location>
</feature>
<feature type="compositionally biased region" description="Polar residues" evidence="8">
    <location>
        <begin position="691"/>
        <end position="703"/>
    </location>
</feature>
<dbReference type="RefSeq" id="WP_231483924.1">
    <property type="nucleotide sequence ID" value="NZ_BAAAZO010000011.1"/>
</dbReference>
<keyword evidence="4" id="KW-0808">Transferase</keyword>
<keyword evidence="3" id="KW-0597">Phosphoprotein</keyword>
<keyword evidence="6" id="KW-0418">Kinase</keyword>
<accession>A0ABP7AID5</accession>
<evidence type="ECO:0000256" key="2">
    <source>
        <dbReference type="ARBA" id="ARBA00012438"/>
    </source>
</evidence>
<evidence type="ECO:0000313" key="11">
    <source>
        <dbReference type="EMBL" id="GAA3632610.1"/>
    </source>
</evidence>
<dbReference type="SMART" id="SM00387">
    <property type="entry name" value="HATPase_c"/>
    <property type="match status" value="1"/>
</dbReference>
<dbReference type="InterPro" id="IPR036890">
    <property type="entry name" value="HATPase_C_sf"/>
</dbReference>
<evidence type="ECO:0000256" key="7">
    <source>
        <dbReference type="ARBA" id="ARBA00022989"/>
    </source>
</evidence>
<dbReference type="InterPro" id="IPR005467">
    <property type="entry name" value="His_kinase_dom"/>
</dbReference>
<protein>
    <recommendedName>
        <fullName evidence="2">histidine kinase</fullName>
        <ecNumber evidence="2">2.7.13.3</ecNumber>
    </recommendedName>
</protein>
<dbReference type="EMBL" id="BAAAZO010000011">
    <property type="protein sequence ID" value="GAA3632610.1"/>
    <property type="molecule type" value="Genomic_DNA"/>
</dbReference>
<evidence type="ECO:0000313" key="12">
    <source>
        <dbReference type="Proteomes" id="UP001501074"/>
    </source>
</evidence>
<dbReference type="InterPro" id="IPR013587">
    <property type="entry name" value="Nitrate/nitrite_sensing"/>
</dbReference>
<dbReference type="InterPro" id="IPR050428">
    <property type="entry name" value="TCS_sensor_his_kinase"/>
</dbReference>
<dbReference type="Pfam" id="PF02518">
    <property type="entry name" value="HATPase_c"/>
    <property type="match status" value="1"/>
</dbReference>
<evidence type="ECO:0000256" key="6">
    <source>
        <dbReference type="ARBA" id="ARBA00022777"/>
    </source>
</evidence>
<dbReference type="PANTHER" id="PTHR45436">
    <property type="entry name" value="SENSOR HISTIDINE KINASE YKOH"/>
    <property type="match status" value="1"/>
</dbReference>
<feature type="region of interest" description="Disordered" evidence="8">
    <location>
        <begin position="662"/>
        <end position="709"/>
    </location>
</feature>
<feature type="compositionally biased region" description="Basic and acidic residues" evidence="8">
    <location>
        <begin position="1105"/>
        <end position="1121"/>
    </location>
</feature>
<evidence type="ECO:0000256" key="5">
    <source>
        <dbReference type="ARBA" id="ARBA00022692"/>
    </source>
</evidence>
<dbReference type="PROSITE" id="PS50109">
    <property type="entry name" value="HIS_KIN"/>
    <property type="match status" value="1"/>
</dbReference>
<feature type="compositionally biased region" description="Low complexity" evidence="8">
    <location>
        <begin position="1044"/>
        <end position="1068"/>
    </location>
</feature>
<feature type="domain" description="Histidine kinase" evidence="10">
    <location>
        <begin position="550"/>
        <end position="658"/>
    </location>
</feature>
<evidence type="ECO:0000256" key="9">
    <source>
        <dbReference type="SAM" id="Phobius"/>
    </source>
</evidence>
<feature type="region of interest" description="Disordered" evidence="8">
    <location>
        <begin position="1095"/>
        <end position="1249"/>
    </location>
</feature>
<sequence>MPRHGSVEPGVDVESVPDAPRRSSIAGWSIRRKLTLLVTIPLVVLLIGGGVLVASLASTYRDAHTARLDAELMEPSLRLSRVLFNELGMPGAKTDKTTLTKARAETDREIDAIRPKLEDLADRDTAGSSLPTSAKNLLAQLDNLPAVRETVDLLITEGTLNSNSGVNQVSTRTETMFALVRQLPQGLATDIAVTASSRSTIASGTLFANVSQTGFASAEEIVVFSNVFTGQALVNTDRIRELEGLIAQQQLGLTQAQRVADADQNKQLLALGNRTAAMTSWRVALEGNIGKRDANFGDSSKFAELASNRLAEIESVATESARTTLKSAQDSETGALFRVALVAGAVLLTIVVVSTLLTTIARTVTAPLRRLRAGAVEVASVQLPAAVARIEQDGVGADISLPPVLPANFNPGPETLEVAHAVDDLGAEAVRLATAQVRLRRALDEAFVSMSRRSQSMVEKQLAIIDSLESQEQDPDQLRNLFRLDHLAARMRRYNDNLLVLAGSAVRTRATAPVKIAELFRAATSEMEQYERVRLQPVSGASIAGTVAGELVHLLAELLDNAAMYSPPSSAIVLSAAFTADGGLQIEVLDAGVGISPGELDRLNSRLTQPESIDTQVPSRMGLFVVARLARRGTFGVQLQARPDASGTIALVRVPSSLVIGAPGGTGENPTGAHPTMRPLTPAAGMPRPQLPQSPGNQGQGNYDTFGAIGMTDQLPQRDQQREQQQRDQSALSAAAAAAGVAAQAAAGVRSVADTDDSELPRRRRVPGGQNAGLPPEANAIPETGSTGLFTPNVPAAAGESGENGVANRGQVKPQSGFGQPAQPGQLGQPEQPAFSFGQPEQQPAFGFDQQEQSGYSRPPLQPGRGGHFTPPPPETTPGGIPSLPTRTPGERTPQPPSGFGAQGLLSPNNPSSSNNQGNQGFGQNNLGRNNGATPATTEQGFGRRDLGFAPRPGQPLGQQQGPGTENRQAPPRPAPFGTGDSTPAAGISGLPGLARRPIESGPATGAQSVTDPLSAPTGSFRAAPNQGLPTGEISQGWQDDNLPSELAARASAAAAYRPAETPAPLIGDGPGTDFDDPTPIFDQISVWFSSEPAQAAPSISVENGDQRIIDLRDHERERNKQSSRWATLGDQRWLATNARAASAPETDGRSEAGLPTRRPGANLLPSTAGSVTETTPARSRPVARSQPADATVVRGRLGSYQRGLANARKARAKSDPASAFNPVGASLFTTNSDGGADNGSSAEQGGDQ</sequence>
<reference evidence="12" key="1">
    <citation type="journal article" date="2019" name="Int. J. Syst. Evol. Microbiol.">
        <title>The Global Catalogue of Microorganisms (GCM) 10K type strain sequencing project: providing services to taxonomists for standard genome sequencing and annotation.</title>
        <authorList>
            <consortium name="The Broad Institute Genomics Platform"/>
            <consortium name="The Broad Institute Genome Sequencing Center for Infectious Disease"/>
            <person name="Wu L."/>
            <person name="Ma J."/>
        </authorList>
    </citation>
    <scope>NUCLEOTIDE SEQUENCE [LARGE SCALE GENOMIC DNA]</scope>
    <source>
        <strain evidence="12">JCM 16902</strain>
    </source>
</reference>
<keyword evidence="5 9" id="KW-0812">Transmembrane</keyword>
<evidence type="ECO:0000259" key="10">
    <source>
        <dbReference type="PROSITE" id="PS50109"/>
    </source>
</evidence>
<organism evidence="11 12">
    <name type="scientific">Kineosporia mesophila</name>
    <dbReference type="NCBI Taxonomy" id="566012"/>
    <lineage>
        <taxon>Bacteria</taxon>
        <taxon>Bacillati</taxon>
        <taxon>Actinomycetota</taxon>
        <taxon>Actinomycetes</taxon>
        <taxon>Kineosporiales</taxon>
        <taxon>Kineosporiaceae</taxon>
        <taxon>Kineosporia</taxon>
    </lineage>
</organism>
<dbReference type="EC" id="2.7.13.3" evidence="2"/>
<dbReference type="PANTHER" id="PTHR45436:SF5">
    <property type="entry name" value="SENSOR HISTIDINE KINASE TRCS"/>
    <property type="match status" value="1"/>
</dbReference>
<feature type="compositionally biased region" description="Low complexity" evidence="8">
    <location>
        <begin position="817"/>
        <end position="833"/>
    </location>
</feature>
<gene>
    <name evidence="11" type="ORF">GCM10022223_58580</name>
</gene>
<feature type="compositionally biased region" description="Polar residues" evidence="8">
    <location>
        <begin position="1165"/>
        <end position="1178"/>
    </location>
</feature>
<keyword evidence="12" id="KW-1185">Reference proteome</keyword>
<feature type="compositionally biased region" description="Low complexity" evidence="8">
    <location>
        <begin position="951"/>
        <end position="964"/>
    </location>
</feature>
<dbReference type="SUPFAM" id="SSF55874">
    <property type="entry name" value="ATPase domain of HSP90 chaperone/DNA topoisomerase II/histidine kinase"/>
    <property type="match status" value="1"/>
</dbReference>
<keyword evidence="7 9" id="KW-1133">Transmembrane helix</keyword>
<feature type="transmembrane region" description="Helical" evidence="9">
    <location>
        <begin position="335"/>
        <end position="357"/>
    </location>
</feature>
<evidence type="ECO:0000256" key="8">
    <source>
        <dbReference type="SAM" id="MobiDB-lite"/>
    </source>
</evidence>
<comment type="caution">
    <text evidence="11">The sequence shown here is derived from an EMBL/GenBank/DDBJ whole genome shotgun (WGS) entry which is preliminary data.</text>
</comment>
<dbReference type="Proteomes" id="UP001501074">
    <property type="component" value="Unassembled WGS sequence"/>
</dbReference>
<comment type="catalytic activity">
    <reaction evidence="1">
        <text>ATP + protein L-histidine = ADP + protein N-phospho-L-histidine.</text>
        <dbReference type="EC" id="2.7.13.3"/>
    </reaction>
</comment>
<dbReference type="Gene3D" id="3.30.565.10">
    <property type="entry name" value="Histidine kinase-like ATPase, C-terminal domain"/>
    <property type="match status" value="1"/>
</dbReference>
<evidence type="ECO:0000256" key="3">
    <source>
        <dbReference type="ARBA" id="ARBA00022553"/>
    </source>
</evidence>
<name>A0ABP7AID5_9ACTN</name>
<keyword evidence="9" id="KW-0472">Membrane</keyword>
<feature type="compositionally biased region" description="Low complexity" evidence="8">
    <location>
        <begin position="903"/>
        <end position="932"/>
    </location>
</feature>
<feature type="compositionally biased region" description="Polar residues" evidence="8">
    <location>
        <begin position="1228"/>
        <end position="1249"/>
    </location>
</feature>
<evidence type="ECO:0000256" key="4">
    <source>
        <dbReference type="ARBA" id="ARBA00022679"/>
    </source>
</evidence>
<dbReference type="InterPro" id="IPR003594">
    <property type="entry name" value="HATPase_dom"/>
</dbReference>
<proteinExistence type="predicted"/>
<feature type="transmembrane region" description="Helical" evidence="9">
    <location>
        <begin position="34"/>
        <end position="57"/>
    </location>
</feature>
<evidence type="ECO:0000256" key="1">
    <source>
        <dbReference type="ARBA" id="ARBA00000085"/>
    </source>
</evidence>